<sequence>MDEVQDHGNGKEGSGSSDFRLLHTMEPLSINDWHNPPNWVSEELQKRGLSNAGDRHGSQTHSALLDLIKTCGKAKDLRLACRIHRDVAN</sequence>
<organism evidence="1 2">
    <name type="scientific">Adiantum capillus-veneris</name>
    <name type="common">Maidenhair fern</name>
    <dbReference type="NCBI Taxonomy" id="13818"/>
    <lineage>
        <taxon>Eukaryota</taxon>
        <taxon>Viridiplantae</taxon>
        <taxon>Streptophyta</taxon>
        <taxon>Embryophyta</taxon>
        <taxon>Tracheophyta</taxon>
        <taxon>Polypodiopsida</taxon>
        <taxon>Polypodiidae</taxon>
        <taxon>Polypodiales</taxon>
        <taxon>Pteridineae</taxon>
        <taxon>Pteridaceae</taxon>
        <taxon>Vittarioideae</taxon>
        <taxon>Adiantum</taxon>
    </lineage>
</organism>
<comment type="caution">
    <text evidence="1">The sequence shown here is derived from an EMBL/GenBank/DDBJ whole genome shotgun (WGS) entry which is preliminary data.</text>
</comment>
<protein>
    <submittedName>
        <fullName evidence="1">Uncharacterized protein</fullName>
    </submittedName>
</protein>
<dbReference type="Proteomes" id="UP000886520">
    <property type="component" value="Chromosome 25"/>
</dbReference>
<reference evidence="1" key="1">
    <citation type="submission" date="2021-01" db="EMBL/GenBank/DDBJ databases">
        <title>Adiantum capillus-veneris genome.</title>
        <authorList>
            <person name="Fang Y."/>
            <person name="Liao Q."/>
        </authorList>
    </citation>
    <scope>NUCLEOTIDE SEQUENCE</scope>
    <source>
        <strain evidence="1">H3</strain>
        <tissue evidence="1">Leaf</tissue>
    </source>
</reference>
<evidence type="ECO:0000313" key="1">
    <source>
        <dbReference type="EMBL" id="KAI5059643.1"/>
    </source>
</evidence>
<proteinExistence type="predicted"/>
<dbReference type="AlphaFoldDB" id="A0A9D4U262"/>
<evidence type="ECO:0000313" key="2">
    <source>
        <dbReference type="Proteomes" id="UP000886520"/>
    </source>
</evidence>
<name>A0A9D4U262_ADICA</name>
<accession>A0A9D4U262</accession>
<dbReference type="EMBL" id="JABFUD020000025">
    <property type="protein sequence ID" value="KAI5059643.1"/>
    <property type="molecule type" value="Genomic_DNA"/>
</dbReference>
<gene>
    <name evidence="1" type="ORF">GOP47_0025962</name>
</gene>
<keyword evidence="2" id="KW-1185">Reference proteome</keyword>